<feature type="region of interest" description="Disordered" evidence="4">
    <location>
        <begin position="86"/>
        <end position="132"/>
    </location>
</feature>
<evidence type="ECO:0000259" key="6">
    <source>
        <dbReference type="PROSITE" id="PS50830"/>
    </source>
</evidence>
<keyword evidence="5" id="KW-0472">Membrane</keyword>
<keyword evidence="3" id="KW-0378">Hydrolase</keyword>
<protein>
    <submittedName>
        <fullName evidence="7">Thermonuclease family protein</fullName>
    </submittedName>
</protein>
<evidence type="ECO:0000256" key="3">
    <source>
        <dbReference type="ARBA" id="ARBA00022801"/>
    </source>
</evidence>
<feature type="domain" description="TNase-like" evidence="6">
    <location>
        <begin position="145"/>
        <end position="278"/>
    </location>
</feature>
<keyword evidence="5" id="KW-1133">Transmembrane helix</keyword>
<sequence length="362" mass="40018">MKTLVKWFLYFMAICIVLALIISLGLFVLGIGLIVWAVKIHLKNKQIGVRSKAPAMISVLGVLIFFSQFYVNSVVFKEDTVPVAGEEQKTSTSAQTTQVATIEEPKSESEPVKEEPANVEAAASVATPTPKVKVEKEVPKQATVKGINGIVTRVVDGDTIEVKLSDTGKVEDIRMILVDTPETKHPRLGVQPFGKEASKFTTDQLSGKNVVLEKDLTERDKYGRVLAYVWVDGVNFNKRLIEQGYARLAVYQPDVKHLDEFRAAQTKAQKTGKGIWSIEDYVLEDGYNTPEKKKEVAKKEEPKAAVSKVEEKPKDRGSCNIKGNQSGIYHVPGGQYYEVTKAEEMFCSTAEAEAAGYRASKK</sequence>
<dbReference type="InterPro" id="IPR002071">
    <property type="entry name" value="Thermonucl_AS"/>
</dbReference>
<dbReference type="Gene3D" id="2.40.50.90">
    <property type="match status" value="1"/>
</dbReference>
<feature type="region of interest" description="Disordered" evidence="4">
    <location>
        <begin position="291"/>
        <end position="324"/>
    </location>
</feature>
<keyword evidence="2" id="KW-0255">Endonuclease</keyword>
<evidence type="ECO:0000313" key="8">
    <source>
        <dbReference type="Proteomes" id="UP000682403"/>
    </source>
</evidence>
<evidence type="ECO:0000256" key="5">
    <source>
        <dbReference type="SAM" id="Phobius"/>
    </source>
</evidence>
<feature type="compositionally biased region" description="Basic and acidic residues" evidence="4">
    <location>
        <begin position="291"/>
        <end position="317"/>
    </location>
</feature>
<dbReference type="InterPro" id="IPR035437">
    <property type="entry name" value="SNase_OB-fold_sf"/>
</dbReference>
<accession>A0ABS5LHZ7</accession>
<comment type="caution">
    <text evidence="7">The sequence shown here is derived from an EMBL/GenBank/DDBJ whole genome shotgun (WGS) entry which is preliminary data.</text>
</comment>
<feature type="compositionally biased region" description="Basic and acidic residues" evidence="4">
    <location>
        <begin position="103"/>
        <end position="116"/>
    </location>
</feature>
<reference evidence="7 8" key="1">
    <citation type="submission" date="2021-04" db="EMBL/GenBank/DDBJ databases">
        <title>Metabacillus sp. strain KIGAM252 whole genome sequence.</title>
        <authorList>
            <person name="Seo M.-J."/>
            <person name="Cho E.-S."/>
            <person name="Hwang C.Y."/>
            <person name="Yoon D.J."/>
        </authorList>
    </citation>
    <scope>NUCLEOTIDE SEQUENCE [LARGE SCALE GENOMIC DNA]</scope>
    <source>
        <strain evidence="7 8">KIGAM252</strain>
    </source>
</reference>
<name>A0ABS5LHZ7_9BACI</name>
<keyword evidence="1" id="KW-0540">Nuclease</keyword>
<dbReference type="InterPro" id="IPR016071">
    <property type="entry name" value="Staphylococal_nuclease_OB-fold"/>
</dbReference>
<dbReference type="Pfam" id="PF00565">
    <property type="entry name" value="SNase"/>
    <property type="match status" value="1"/>
</dbReference>
<dbReference type="PANTHER" id="PTHR12302">
    <property type="entry name" value="EBNA2 BINDING PROTEIN P100"/>
    <property type="match status" value="1"/>
</dbReference>
<dbReference type="PANTHER" id="PTHR12302:SF3">
    <property type="entry name" value="SERINE_THREONINE-PROTEIN KINASE 31"/>
    <property type="match status" value="1"/>
</dbReference>
<dbReference type="EMBL" id="JAGVRK010000001">
    <property type="protein sequence ID" value="MBS2970375.1"/>
    <property type="molecule type" value="Genomic_DNA"/>
</dbReference>
<evidence type="ECO:0000313" key="7">
    <source>
        <dbReference type="EMBL" id="MBS2970375.1"/>
    </source>
</evidence>
<keyword evidence="5" id="KW-0812">Transmembrane</keyword>
<evidence type="ECO:0000256" key="2">
    <source>
        <dbReference type="ARBA" id="ARBA00022759"/>
    </source>
</evidence>
<feature type="transmembrane region" description="Helical" evidence="5">
    <location>
        <begin position="7"/>
        <end position="38"/>
    </location>
</feature>
<evidence type="ECO:0000256" key="1">
    <source>
        <dbReference type="ARBA" id="ARBA00022722"/>
    </source>
</evidence>
<gene>
    <name evidence="7" type="ORF">J9317_16635</name>
</gene>
<dbReference type="Proteomes" id="UP000682403">
    <property type="component" value="Unassembled WGS sequence"/>
</dbReference>
<dbReference type="PROSITE" id="PS50830">
    <property type="entry name" value="TNASE_3"/>
    <property type="match status" value="1"/>
</dbReference>
<dbReference type="RefSeq" id="WP_211560508.1">
    <property type="nucleotide sequence ID" value="NZ_JAGVRK010000001.1"/>
</dbReference>
<evidence type="ECO:0000256" key="4">
    <source>
        <dbReference type="SAM" id="MobiDB-lite"/>
    </source>
</evidence>
<dbReference type="SUPFAM" id="SSF50199">
    <property type="entry name" value="Staphylococcal nuclease"/>
    <property type="match status" value="1"/>
</dbReference>
<keyword evidence="8" id="KW-1185">Reference proteome</keyword>
<proteinExistence type="predicted"/>
<dbReference type="SMART" id="SM00318">
    <property type="entry name" value="SNc"/>
    <property type="match status" value="1"/>
</dbReference>
<organism evidence="7 8">
    <name type="scientific">Metabacillus flavus</name>
    <dbReference type="NCBI Taxonomy" id="2823519"/>
    <lineage>
        <taxon>Bacteria</taxon>
        <taxon>Bacillati</taxon>
        <taxon>Bacillota</taxon>
        <taxon>Bacilli</taxon>
        <taxon>Bacillales</taxon>
        <taxon>Bacillaceae</taxon>
        <taxon>Metabacillus</taxon>
    </lineage>
</organism>
<feature type="compositionally biased region" description="Low complexity" evidence="4">
    <location>
        <begin position="90"/>
        <end position="101"/>
    </location>
</feature>
<feature type="transmembrane region" description="Helical" evidence="5">
    <location>
        <begin position="53"/>
        <end position="71"/>
    </location>
</feature>
<dbReference type="CDD" id="cd00175">
    <property type="entry name" value="SNc"/>
    <property type="match status" value="1"/>
</dbReference>
<dbReference type="PROSITE" id="PS01284">
    <property type="entry name" value="TNASE_2"/>
    <property type="match status" value="1"/>
</dbReference>